<evidence type="ECO:0008006" key="2">
    <source>
        <dbReference type="Google" id="ProtNLM"/>
    </source>
</evidence>
<dbReference type="EMBL" id="LR797337">
    <property type="protein sequence ID" value="CAB4204163.1"/>
    <property type="molecule type" value="Genomic_DNA"/>
</dbReference>
<sequence>MRFVYAISAVIAASICYLLVPVQAAAPPPSTTTTQVIVTTTSTTTTVPEPLPAGVPDDKSKRCPQFESKFAAHGLYPVQVFSYIAWRESGCRPRAINARWDSAGNIIWTLNRNGTYDSGLLQVNSSWKTVTRKTCGGDISMLLTLDCNLRVAKYLLDNGGLGHWSL</sequence>
<evidence type="ECO:0000313" key="1">
    <source>
        <dbReference type="EMBL" id="CAB4204163.1"/>
    </source>
</evidence>
<gene>
    <name evidence="1" type="ORF">UFOVP1387_47</name>
</gene>
<protein>
    <recommendedName>
        <fullName evidence="2">Transglycosylase SLT domain 1</fullName>
    </recommendedName>
</protein>
<dbReference type="InterPro" id="IPR023346">
    <property type="entry name" value="Lysozyme-like_dom_sf"/>
</dbReference>
<dbReference type="SUPFAM" id="SSF53955">
    <property type="entry name" value="Lysozyme-like"/>
    <property type="match status" value="1"/>
</dbReference>
<organism evidence="1">
    <name type="scientific">uncultured Caudovirales phage</name>
    <dbReference type="NCBI Taxonomy" id="2100421"/>
    <lineage>
        <taxon>Viruses</taxon>
        <taxon>Duplodnaviria</taxon>
        <taxon>Heunggongvirae</taxon>
        <taxon>Uroviricota</taxon>
        <taxon>Caudoviricetes</taxon>
        <taxon>Peduoviridae</taxon>
        <taxon>Maltschvirus</taxon>
        <taxon>Maltschvirus maltsch</taxon>
    </lineage>
</organism>
<name>A0A6J5S6J1_9CAUD</name>
<reference evidence="1" key="1">
    <citation type="submission" date="2020-05" db="EMBL/GenBank/DDBJ databases">
        <authorList>
            <person name="Chiriac C."/>
            <person name="Salcher M."/>
            <person name="Ghai R."/>
            <person name="Kavagutti S V."/>
        </authorList>
    </citation>
    <scope>NUCLEOTIDE SEQUENCE</scope>
</reference>
<accession>A0A6J5S6J1</accession>
<proteinExistence type="predicted"/>